<dbReference type="STRING" id="1379270.GEMMAAP_13895"/>
<reference evidence="2 3" key="1">
    <citation type="journal article" date="2014" name="Proc. Natl. Acad. Sci. U.S.A.">
        <title>Functional type 2 photosynthetic reaction centers found in the rare bacterial phylum Gemmatimonadetes.</title>
        <authorList>
            <person name="Zeng Y."/>
            <person name="Feng F."/>
            <person name="Medova H."/>
            <person name="Dean J."/>
            <person name="Koblizek M."/>
        </authorList>
    </citation>
    <scope>NUCLEOTIDE SEQUENCE [LARGE SCALE GENOMIC DNA]</scope>
    <source>
        <strain evidence="2 3">AP64</strain>
    </source>
</reference>
<dbReference type="Gene3D" id="3.40.50.1820">
    <property type="entry name" value="alpha/beta hydrolase"/>
    <property type="match status" value="1"/>
</dbReference>
<feature type="domain" description="AB hydrolase-1" evidence="1">
    <location>
        <begin position="35"/>
        <end position="277"/>
    </location>
</feature>
<organism evidence="2 3">
    <name type="scientific">Gemmatimonas phototrophica</name>
    <dbReference type="NCBI Taxonomy" id="1379270"/>
    <lineage>
        <taxon>Bacteria</taxon>
        <taxon>Pseudomonadati</taxon>
        <taxon>Gemmatimonadota</taxon>
        <taxon>Gemmatimonadia</taxon>
        <taxon>Gemmatimonadales</taxon>
        <taxon>Gemmatimonadaceae</taxon>
        <taxon>Gemmatimonas</taxon>
    </lineage>
</organism>
<evidence type="ECO:0000313" key="3">
    <source>
        <dbReference type="Proteomes" id="UP000076404"/>
    </source>
</evidence>
<name>A0A143BQS1_9BACT</name>
<gene>
    <name evidence="2" type="ORF">GEMMAAP_13895</name>
</gene>
<protein>
    <recommendedName>
        <fullName evidence="1">AB hydrolase-1 domain-containing protein</fullName>
    </recommendedName>
</protein>
<dbReference type="InterPro" id="IPR029058">
    <property type="entry name" value="AB_hydrolase_fold"/>
</dbReference>
<dbReference type="AlphaFoldDB" id="A0A143BQS1"/>
<dbReference type="SUPFAM" id="SSF53474">
    <property type="entry name" value="alpha/beta-Hydrolases"/>
    <property type="match status" value="1"/>
</dbReference>
<dbReference type="InterPro" id="IPR000073">
    <property type="entry name" value="AB_hydrolase_1"/>
</dbReference>
<evidence type="ECO:0000313" key="2">
    <source>
        <dbReference type="EMBL" id="AMW06864.1"/>
    </source>
</evidence>
<accession>A0A143BQS1</accession>
<keyword evidence="3" id="KW-1185">Reference proteome</keyword>
<dbReference type="Pfam" id="PF00561">
    <property type="entry name" value="Abhydrolase_1"/>
    <property type="match status" value="1"/>
</dbReference>
<dbReference type="GO" id="GO:0003824">
    <property type="term" value="F:catalytic activity"/>
    <property type="evidence" value="ECO:0007669"/>
    <property type="project" value="InterPro"/>
</dbReference>
<dbReference type="KEGG" id="gph:GEMMAAP_13895"/>
<dbReference type="Proteomes" id="UP000076404">
    <property type="component" value="Chromosome"/>
</dbReference>
<dbReference type="EMBL" id="CP011454">
    <property type="protein sequence ID" value="AMW06864.1"/>
    <property type="molecule type" value="Genomic_DNA"/>
</dbReference>
<dbReference type="InterPro" id="IPR000639">
    <property type="entry name" value="Epox_hydrolase-like"/>
</dbReference>
<sequence>MTTPDWLDREQWPYHPREYTDPDGRMHYVDEGDGPLIILVHGTPTWSLEWRHVIHALRPQFRLLAVDHLGFGLSERPKGVAYTPEAHAERFRRWHETVVGTLPYAMIVHDFGGPITLPSVLADPQSCRRLIVTNSWGWDMARDPALRRQINLVQGMLGRWLYRYANASQRLLMPKAYGNRAALTPSIHAQYLAPFRDPEARERVLYALARSLKLSAAFFDDLYAKRQRLATVPTHVVWGMKDGTLPPSILDGWRVALPHAVVHPFEESGHWPQEEKPERFTALVRSILTM</sequence>
<reference evidence="2 3" key="2">
    <citation type="journal article" date="2016" name="Environ. Microbiol. Rep.">
        <title>Metagenomic evidence for the presence of phototrophic Gemmatimonadetes bacteria in diverse environments.</title>
        <authorList>
            <person name="Zeng Y."/>
            <person name="Baumbach J."/>
            <person name="Barbosa E.G."/>
            <person name="Azevedo V."/>
            <person name="Zhang C."/>
            <person name="Koblizek M."/>
        </authorList>
    </citation>
    <scope>NUCLEOTIDE SEQUENCE [LARGE SCALE GENOMIC DNA]</scope>
    <source>
        <strain evidence="2 3">AP64</strain>
    </source>
</reference>
<dbReference type="eggNOG" id="COG2267">
    <property type="taxonomic scope" value="Bacteria"/>
</dbReference>
<dbReference type="PRINTS" id="PR00111">
    <property type="entry name" value="ABHYDROLASE"/>
</dbReference>
<dbReference type="PRINTS" id="PR00412">
    <property type="entry name" value="EPOXHYDRLASE"/>
</dbReference>
<proteinExistence type="predicted"/>
<evidence type="ECO:0000259" key="1">
    <source>
        <dbReference type="Pfam" id="PF00561"/>
    </source>
</evidence>
<dbReference type="PANTHER" id="PTHR46438">
    <property type="entry name" value="ALPHA/BETA-HYDROLASES SUPERFAMILY PROTEIN"/>
    <property type="match status" value="1"/>
</dbReference>